<dbReference type="OrthoDB" id="2623343at2"/>
<protein>
    <submittedName>
        <fullName evidence="1">Uncharacterized protein</fullName>
    </submittedName>
</protein>
<dbReference type="AlphaFoldDB" id="A0A316DB82"/>
<sequence length="222" mass="24979">MKWYKQVDEEPKASVDLEAMSKKVLTSKMLASQTEPQFTLECQFLLAPHVLISPRTQTTVPLRDEATLGYLQESIVPHFNRCILFYEDGLPVSVTVSNLKDASKQEFESIYKSKELHPLILDLYGKGSPPLDQSVFKERPIVYQIDRGSLCGELFEGNRLVAFLQQTYLAVDGGVGGTPIGWTFGDHLRESVYLKFLSTFCSELYIYVWPSDGTVVSVVGQL</sequence>
<evidence type="ECO:0000313" key="2">
    <source>
        <dbReference type="Proteomes" id="UP000245634"/>
    </source>
</evidence>
<comment type="caution">
    <text evidence="1">The sequence shown here is derived from an EMBL/GenBank/DDBJ whole genome shotgun (WGS) entry which is preliminary data.</text>
</comment>
<reference evidence="1 2" key="1">
    <citation type="submission" date="2018-05" db="EMBL/GenBank/DDBJ databases">
        <title>Genomic Encyclopedia of Type Strains, Phase IV (KMG-IV): sequencing the most valuable type-strain genomes for metagenomic binning, comparative biology and taxonomic classification.</title>
        <authorList>
            <person name="Goeker M."/>
        </authorList>
    </citation>
    <scope>NUCLEOTIDE SEQUENCE [LARGE SCALE GENOMIC DNA]</scope>
    <source>
        <strain evidence="1 2">DSM 18773</strain>
    </source>
</reference>
<name>A0A316DB82_9BACL</name>
<proteinExistence type="predicted"/>
<accession>A0A316DB82</accession>
<organism evidence="1 2">
    <name type="scientific">Tumebacillus permanentifrigoris</name>
    <dbReference type="NCBI Taxonomy" id="378543"/>
    <lineage>
        <taxon>Bacteria</taxon>
        <taxon>Bacillati</taxon>
        <taxon>Bacillota</taxon>
        <taxon>Bacilli</taxon>
        <taxon>Bacillales</taxon>
        <taxon>Alicyclobacillaceae</taxon>
        <taxon>Tumebacillus</taxon>
    </lineage>
</organism>
<dbReference type="RefSeq" id="WP_109688511.1">
    <property type="nucleotide sequence ID" value="NZ_QGGL01000006.1"/>
</dbReference>
<evidence type="ECO:0000313" key="1">
    <source>
        <dbReference type="EMBL" id="PWK13960.1"/>
    </source>
</evidence>
<dbReference type="EMBL" id="QGGL01000006">
    <property type="protein sequence ID" value="PWK13960.1"/>
    <property type="molecule type" value="Genomic_DNA"/>
</dbReference>
<dbReference type="Proteomes" id="UP000245634">
    <property type="component" value="Unassembled WGS sequence"/>
</dbReference>
<keyword evidence="2" id="KW-1185">Reference proteome</keyword>
<gene>
    <name evidence="1" type="ORF">C7459_106258</name>
</gene>